<dbReference type="Proteomes" id="UP001175211">
    <property type="component" value="Unassembled WGS sequence"/>
</dbReference>
<proteinExistence type="predicted"/>
<protein>
    <submittedName>
        <fullName evidence="2">Uncharacterized protein</fullName>
    </submittedName>
</protein>
<keyword evidence="3" id="KW-1185">Reference proteome</keyword>
<comment type="caution">
    <text evidence="2">The sequence shown here is derived from an EMBL/GenBank/DDBJ whole genome shotgun (WGS) entry which is preliminary data.</text>
</comment>
<organism evidence="2 3">
    <name type="scientific">Armillaria tabescens</name>
    <name type="common">Ringless honey mushroom</name>
    <name type="synonym">Agaricus tabescens</name>
    <dbReference type="NCBI Taxonomy" id="1929756"/>
    <lineage>
        <taxon>Eukaryota</taxon>
        <taxon>Fungi</taxon>
        <taxon>Dikarya</taxon>
        <taxon>Basidiomycota</taxon>
        <taxon>Agaricomycotina</taxon>
        <taxon>Agaricomycetes</taxon>
        <taxon>Agaricomycetidae</taxon>
        <taxon>Agaricales</taxon>
        <taxon>Marasmiineae</taxon>
        <taxon>Physalacriaceae</taxon>
        <taxon>Desarmillaria</taxon>
    </lineage>
</organism>
<evidence type="ECO:0000313" key="2">
    <source>
        <dbReference type="EMBL" id="KAK0439018.1"/>
    </source>
</evidence>
<feature type="compositionally biased region" description="Polar residues" evidence="1">
    <location>
        <begin position="83"/>
        <end position="92"/>
    </location>
</feature>
<dbReference type="RefSeq" id="XP_060323088.1">
    <property type="nucleotide sequence ID" value="XM_060470395.1"/>
</dbReference>
<feature type="region of interest" description="Disordered" evidence="1">
    <location>
        <begin position="72"/>
        <end position="113"/>
    </location>
</feature>
<feature type="region of interest" description="Disordered" evidence="1">
    <location>
        <begin position="1"/>
        <end position="23"/>
    </location>
</feature>
<reference evidence="2" key="1">
    <citation type="submission" date="2023-06" db="EMBL/GenBank/DDBJ databases">
        <authorList>
            <consortium name="Lawrence Berkeley National Laboratory"/>
            <person name="Ahrendt S."/>
            <person name="Sahu N."/>
            <person name="Indic B."/>
            <person name="Wong-Bajracharya J."/>
            <person name="Merenyi Z."/>
            <person name="Ke H.-M."/>
            <person name="Monk M."/>
            <person name="Kocsube S."/>
            <person name="Drula E."/>
            <person name="Lipzen A."/>
            <person name="Balint B."/>
            <person name="Henrissat B."/>
            <person name="Andreopoulos B."/>
            <person name="Martin F.M."/>
            <person name="Harder C.B."/>
            <person name="Rigling D."/>
            <person name="Ford K.L."/>
            <person name="Foster G.D."/>
            <person name="Pangilinan J."/>
            <person name="Papanicolaou A."/>
            <person name="Barry K."/>
            <person name="LaButti K."/>
            <person name="Viragh M."/>
            <person name="Koriabine M."/>
            <person name="Yan M."/>
            <person name="Riley R."/>
            <person name="Champramary S."/>
            <person name="Plett K.L."/>
            <person name="Tsai I.J."/>
            <person name="Slot J."/>
            <person name="Sipos G."/>
            <person name="Plett J."/>
            <person name="Nagy L.G."/>
            <person name="Grigoriev I.V."/>
        </authorList>
    </citation>
    <scope>NUCLEOTIDE SEQUENCE</scope>
    <source>
        <strain evidence="2">CCBAS 213</strain>
    </source>
</reference>
<accession>A0AA39JEA6</accession>
<sequence>MRWINSPSQEATTFRPNTPKIHNLRLDTGKIPMDPGMIPVSPSSLTFNSSTPTSTTDSSVYELWRKMMETPLIKQNGEEPPSKKSTTLSSLPGESIKKVDIPQPVETDAGGHRRDESLELIGNAGPMLHASELGGGIYSPTEISRKAWGVHTGLGTSSQELSLKGDVSCWSPDTDSSYEAEVIQLKSEVTSRRSARLCNWLAHGIHQLARKERGVAEEKGILDWGAIFPVDYWITPEEGSWDLPTMPSDSNADDTWHFIAGDSWESPWPETSYEAFPWENEQYEAIWPNPMARTHIDENLWDSLSTPLFVGEEYQTVPEAEEGGNTLTDTSSDDDGTIHIFGAEFQH</sequence>
<dbReference type="GeneID" id="85353943"/>
<gene>
    <name evidence="2" type="ORF">EV420DRAFT_1486481</name>
</gene>
<dbReference type="AlphaFoldDB" id="A0AA39JEA6"/>
<feature type="compositionally biased region" description="Polar residues" evidence="1">
    <location>
        <begin position="1"/>
        <end position="16"/>
    </location>
</feature>
<name>A0AA39JEA6_ARMTA</name>
<evidence type="ECO:0000313" key="3">
    <source>
        <dbReference type="Proteomes" id="UP001175211"/>
    </source>
</evidence>
<evidence type="ECO:0000256" key="1">
    <source>
        <dbReference type="SAM" id="MobiDB-lite"/>
    </source>
</evidence>
<dbReference type="EMBL" id="JAUEPS010000091">
    <property type="protein sequence ID" value="KAK0439018.1"/>
    <property type="molecule type" value="Genomic_DNA"/>
</dbReference>